<dbReference type="InterPro" id="IPR042233">
    <property type="entry name" value="Cell_div_ZapA_N"/>
</dbReference>
<dbReference type="SUPFAM" id="SSF102829">
    <property type="entry name" value="Cell division protein ZapA-like"/>
    <property type="match status" value="1"/>
</dbReference>
<dbReference type="Gene3D" id="1.20.5.50">
    <property type="match status" value="1"/>
</dbReference>
<evidence type="ECO:0000256" key="9">
    <source>
        <dbReference type="ARBA" id="ARBA00024910"/>
    </source>
</evidence>
<gene>
    <name evidence="12" type="ORF">FWJ25_00770</name>
</gene>
<comment type="function">
    <text evidence="9">Activator of cell division through the inhibition of FtsZ GTPase activity, therefore promoting FtsZ assembly into bundles of protofilaments necessary for the formation of the division Z ring. It is recruited early at mid-cell but it is not essential for cell division.</text>
</comment>
<evidence type="ECO:0000256" key="5">
    <source>
        <dbReference type="ARBA" id="ARBA00022618"/>
    </source>
</evidence>
<keyword evidence="13" id="KW-1185">Reference proteome</keyword>
<dbReference type="RefSeq" id="WP_149598342.1">
    <property type="nucleotide sequence ID" value="NZ_VTUU01000001.1"/>
</dbReference>
<organism evidence="12 13">
    <name type="scientific">Marinobacter salinexigens</name>
    <dbReference type="NCBI Taxonomy" id="2919747"/>
    <lineage>
        <taxon>Bacteria</taxon>
        <taxon>Pseudomonadati</taxon>
        <taxon>Pseudomonadota</taxon>
        <taxon>Gammaproteobacteria</taxon>
        <taxon>Pseudomonadales</taxon>
        <taxon>Marinobacteraceae</taxon>
        <taxon>Marinobacter</taxon>
    </lineage>
</organism>
<sequence length="98" mass="10695">MSQHPTTVEVKILDKEYLVACPQEEQAALIRAAQHLDGKMREIRSSGKVFGTERIAVMAALNITHELLEQDTMSDATSTLLKAMSGKLDSVLGEKPAT</sequence>
<dbReference type="Gene3D" id="3.30.160.880">
    <property type="entry name" value="Cell division protein ZapA protomer, N-terminal domain"/>
    <property type="match status" value="1"/>
</dbReference>
<evidence type="ECO:0000256" key="7">
    <source>
        <dbReference type="ARBA" id="ARBA00023210"/>
    </source>
</evidence>
<comment type="similarity">
    <text evidence="2">Belongs to the ZapA family. Type 1 subfamily.</text>
</comment>
<accession>A0A5B0VLZ1</accession>
<protein>
    <recommendedName>
        <fullName evidence="3">Cell division protein ZapA</fullName>
    </recommendedName>
    <alternativeName>
        <fullName evidence="11">Z ring-associated protein ZapA</fullName>
    </alternativeName>
</protein>
<dbReference type="InterPro" id="IPR036192">
    <property type="entry name" value="Cell_div_ZapA-like_sf"/>
</dbReference>
<dbReference type="Proteomes" id="UP000323161">
    <property type="component" value="Unassembled WGS sequence"/>
</dbReference>
<evidence type="ECO:0000256" key="4">
    <source>
        <dbReference type="ARBA" id="ARBA00022490"/>
    </source>
</evidence>
<dbReference type="PANTHER" id="PTHR34981:SF1">
    <property type="entry name" value="CELL DIVISION PROTEIN ZAPA"/>
    <property type="match status" value="1"/>
</dbReference>
<evidence type="ECO:0000256" key="11">
    <source>
        <dbReference type="ARBA" id="ARBA00033158"/>
    </source>
</evidence>
<proteinExistence type="inferred from homology"/>
<comment type="subcellular location">
    <subcellularLocation>
        <location evidence="1">Cytoplasm</location>
    </subcellularLocation>
</comment>
<evidence type="ECO:0000256" key="1">
    <source>
        <dbReference type="ARBA" id="ARBA00004496"/>
    </source>
</evidence>
<keyword evidence="8" id="KW-0131">Cell cycle</keyword>
<dbReference type="Pfam" id="PF05164">
    <property type="entry name" value="ZapA"/>
    <property type="match status" value="1"/>
</dbReference>
<evidence type="ECO:0000256" key="8">
    <source>
        <dbReference type="ARBA" id="ARBA00023306"/>
    </source>
</evidence>
<dbReference type="GO" id="GO:0000917">
    <property type="term" value="P:division septum assembly"/>
    <property type="evidence" value="ECO:0007669"/>
    <property type="project" value="UniProtKB-KW"/>
</dbReference>
<evidence type="ECO:0000313" key="12">
    <source>
        <dbReference type="EMBL" id="KAA1175702.1"/>
    </source>
</evidence>
<dbReference type="GO" id="GO:0043093">
    <property type="term" value="P:FtsZ-dependent cytokinesis"/>
    <property type="evidence" value="ECO:0007669"/>
    <property type="project" value="TreeGrafter"/>
</dbReference>
<keyword evidence="6" id="KW-0175">Coiled coil</keyword>
<evidence type="ECO:0000256" key="10">
    <source>
        <dbReference type="ARBA" id="ARBA00026068"/>
    </source>
</evidence>
<dbReference type="EMBL" id="VTUU01000001">
    <property type="protein sequence ID" value="KAA1175702.1"/>
    <property type="molecule type" value="Genomic_DNA"/>
</dbReference>
<dbReference type="GO" id="GO:0032153">
    <property type="term" value="C:cell division site"/>
    <property type="evidence" value="ECO:0007669"/>
    <property type="project" value="TreeGrafter"/>
</dbReference>
<keyword evidence="7" id="KW-0717">Septation</keyword>
<evidence type="ECO:0000313" key="13">
    <source>
        <dbReference type="Proteomes" id="UP000323161"/>
    </source>
</evidence>
<evidence type="ECO:0000256" key="2">
    <source>
        <dbReference type="ARBA" id="ARBA00010074"/>
    </source>
</evidence>
<dbReference type="GO" id="GO:0030428">
    <property type="term" value="C:cell septum"/>
    <property type="evidence" value="ECO:0007669"/>
    <property type="project" value="TreeGrafter"/>
</dbReference>
<dbReference type="InterPro" id="IPR007838">
    <property type="entry name" value="Cell_div_ZapA-like"/>
</dbReference>
<comment type="subunit">
    <text evidence="10">Homodimer. Interacts with FtsZ.</text>
</comment>
<name>A0A5B0VLZ1_9GAMM</name>
<keyword evidence="5 12" id="KW-0132">Cell division</keyword>
<reference evidence="12 13" key="1">
    <citation type="submission" date="2019-08" db="EMBL/GenBank/DDBJ databases">
        <title>Marinobacter ZYF650 sp. nov., a marine bacterium isolated from seawater of the Mariana trench.</title>
        <authorList>
            <person name="Ahmad W."/>
        </authorList>
    </citation>
    <scope>NUCLEOTIDE SEQUENCE [LARGE SCALE GENOMIC DNA]</scope>
    <source>
        <strain evidence="12 13">ZYF650</strain>
    </source>
</reference>
<dbReference type="AlphaFoldDB" id="A0A5B0VLZ1"/>
<dbReference type="GO" id="GO:0000921">
    <property type="term" value="P:septin ring assembly"/>
    <property type="evidence" value="ECO:0007669"/>
    <property type="project" value="TreeGrafter"/>
</dbReference>
<evidence type="ECO:0000256" key="3">
    <source>
        <dbReference type="ARBA" id="ARBA00015195"/>
    </source>
</evidence>
<dbReference type="GO" id="GO:0005829">
    <property type="term" value="C:cytosol"/>
    <property type="evidence" value="ECO:0007669"/>
    <property type="project" value="TreeGrafter"/>
</dbReference>
<comment type="caution">
    <text evidence="12">The sequence shown here is derived from an EMBL/GenBank/DDBJ whole genome shotgun (WGS) entry which is preliminary data.</text>
</comment>
<dbReference type="PANTHER" id="PTHR34981">
    <property type="entry name" value="CELL DIVISION PROTEIN ZAPA"/>
    <property type="match status" value="1"/>
</dbReference>
<keyword evidence="4" id="KW-0963">Cytoplasm</keyword>
<evidence type="ECO:0000256" key="6">
    <source>
        <dbReference type="ARBA" id="ARBA00023054"/>
    </source>
</evidence>